<reference evidence="2 3" key="1">
    <citation type="submission" date="2022-06" db="EMBL/GenBank/DDBJ databases">
        <authorList>
            <person name="Sun Q."/>
        </authorList>
    </citation>
    <scope>NUCLEOTIDE SEQUENCE [LARGE SCALE GENOMIC DNA]</scope>
    <source>
        <strain evidence="2 3">S153</strain>
    </source>
</reference>
<proteinExistence type="predicted"/>
<feature type="transmembrane region" description="Helical" evidence="1">
    <location>
        <begin position="7"/>
        <end position="23"/>
    </location>
</feature>
<feature type="transmembrane region" description="Helical" evidence="1">
    <location>
        <begin position="35"/>
        <end position="56"/>
    </location>
</feature>
<evidence type="ECO:0000313" key="3">
    <source>
        <dbReference type="Proteomes" id="UP001155079"/>
    </source>
</evidence>
<keyword evidence="1" id="KW-0472">Membrane</keyword>
<gene>
    <name evidence="2" type="ORF">NBH20_01350</name>
</gene>
<comment type="caution">
    <text evidence="2">The sequence shown here is derived from an EMBL/GenBank/DDBJ whole genome shotgun (WGS) entry which is preliminary data.</text>
</comment>
<keyword evidence="1" id="KW-0812">Transmembrane</keyword>
<dbReference type="Proteomes" id="UP001155079">
    <property type="component" value="Unassembled WGS sequence"/>
</dbReference>
<dbReference type="EMBL" id="JAMQAY010000001">
    <property type="protein sequence ID" value="MCM2399787.1"/>
    <property type="molecule type" value="Genomic_DNA"/>
</dbReference>
<keyword evidence="3" id="KW-1185">Reference proteome</keyword>
<name>A0ABT0V2W8_9HYPH</name>
<keyword evidence="1" id="KW-1133">Transmembrane helix</keyword>
<evidence type="ECO:0000313" key="2">
    <source>
        <dbReference type="EMBL" id="MCM2399787.1"/>
    </source>
</evidence>
<accession>A0ABT0V2W8</accession>
<organism evidence="2 3">
    <name type="scientific">Ciceribacter sichuanensis</name>
    <dbReference type="NCBI Taxonomy" id="2949647"/>
    <lineage>
        <taxon>Bacteria</taxon>
        <taxon>Pseudomonadati</taxon>
        <taxon>Pseudomonadota</taxon>
        <taxon>Alphaproteobacteria</taxon>
        <taxon>Hyphomicrobiales</taxon>
        <taxon>Rhizobiaceae</taxon>
        <taxon>Ciceribacter</taxon>
    </lineage>
</organism>
<sequence>MTVWIRIALYVIAGWLYGSGYIGDEVKALITTDPAVASSIEAGISALIASVPVAWWQWARKTGKPT</sequence>
<evidence type="ECO:0000256" key="1">
    <source>
        <dbReference type="SAM" id="Phobius"/>
    </source>
</evidence>
<protein>
    <submittedName>
        <fullName evidence="2">Uncharacterized protein</fullName>
    </submittedName>
</protein>
<dbReference type="RefSeq" id="WP_250943701.1">
    <property type="nucleotide sequence ID" value="NZ_JAMQAY010000001.1"/>
</dbReference>